<organism evidence="1 2">
    <name type="scientific">Aurantiacibacter marinus</name>
    <dbReference type="NCBI Taxonomy" id="874156"/>
    <lineage>
        <taxon>Bacteria</taxon>
        <taxon>Pseudomonadati</taxon>
        <taxon>Pseudomonadota</taxon>
        <taxon>Alphaproteobacteria</taxon>
        <taxon>Sphingomonadales</taxon>
        <taxon>Erythrobacteraceae</taxon>
        <taxon>Aurantiacibacter</taxon>
    </lineage>
</organism>
<dbReference type="Proteomes" id="UP000053455">
    <property type="component" value="Unassembled WGS sequence"/>
</dbReference>
<evidence type="ECO:0000313" key="1">
    <source>
        <dbReference type="EMBL" id="KLI64393.1"/>
    </source>
</evidence>
<name>A0A0H0XP82_9SPHN</name>
<dbReference type="AlphaFoldDB" id="A0A0H0XP82"/>
<sequence length="154" mass="16047">MVVGFPALAQNAGPQMAPRSATAFAQYVDASRTECASFDDGVLAIEYSQIDQTTDFDGDGLADAIFDSAGLNCSTSASFSGGTGGTILSIFLSADGGTRQMQMQGYQILHSRRVPILLLALHGSACDRYGYQACFAAYSFVDGSFVAAGGAVRE</sequence>
<comment type="caution">
    <text evidence="1">The sequence shown here is derived from an EMBL/GenBank/DDBJ whole genome shotgun (WGS) entry which is preliminary data.</text>
</comment>
<dbReference type="PATRIC" id="fig|874156.12.peg.396"/>
<accession>A0A0H0XP82</accession>
<dbReference type="EMBL" id="LBHU01000001">
    <property type="protein sequence ID" value="KLI64393.1"/>
    <property type="molecule type" value="Genomic_DNA"/>
</dbReference>
<reference evidence="1 2" key="1">
    <citation type="submission" date="2015-04" db="EMBL/GenBank/DDBJ databases">
        <title>The draft genome sequence of Erythrobacter marinus HWDM-33.</title>
        <authorList>
            <person name="Zhuang L."/>
            <person name="Liu Y."/>
            <person name="Shao Z."/>
        </authorList>
    </citation>
    <scope>NUCLEOTIDE SEQUENCE [LARGE SCALE GENOMIC DNA]</scope>
    <source>
        <strain evidence="1 2">HWDM-33</strain>
    </source>
</reference>
<evidence type="ECO:0000313" key="2">
    <source>
        <dbReference type="Proteomes" id="UP000053455"/>
    </source>
</evidence>
<keyword evidence="2" id="KW-1185">Reference proteome</keyword>
<protein>
    <submittedName>
        <fullName evidence="1">Uncharacterized protein</fullName>
    </submittedName>
</protein>
<proteinExistence type="predicted"/>
<dbReference type="STRING" id="874156.GCA_001021555_00902"/>
<gene>
    <name evidence="1" type="ORF">AAV99_01890</name>
</gene>